<gene>
    <name evidence="1" type="ORF">GCM10009067_28340</name>
</gene>
<evidence type="ECO:0000313" key="1">
    <source>
        <dbReference type="EMBL" id="GGK74481.1"/>
    </source>
</evidence>
<sequence>MTFNIRDDNGTLIGKLDADTNGDIIVEHSQSGEQARLTGDGLDVSAVSAGEVSDGVTGTMIQAKHKTGDNQAYIKSQPNLGVDASTASTIYKERDGFVVVSGDSEYDGTSRRFNDVVLFDRNAGATVINSVEAFSPDSRSYSTSSDGLDLQFDTSSYTPYSVTVMALTGEAH</sequence>
<dbReference type="AlphaFoldDB" id="A0A830EN57"/>
<reference evidence="1" key="2">
    <citation type="submission" date="2020-09" db="EMBL/GenBank/DDBJ databases">
        <authorList>
            <person name="Sun Q."/>
            <person name="Ohkuma M."/>
        </authorList>
    </citation>
    <scope>NUCLEOTIDE SEQUENCE</scope>
    <source>
        <strain evidence="1">JCM 19018</strain>
    </source>
</reference>
<accession>A0A830EN57</accession>
<evidence type="ECO:0000313" key="2">
    <source>
        <dbReference type="Proteomes" id="UP000614221"/>
    </source>
</evidence>
<reference evidence="1" key="1">
    <citation type="journal article" date="2014" name="Int. J. Syst. Evol. Microbiol.">
        <title>Complete genome sequence of Corynebacterium casei LMG S-19264T (=DSM 44701T), isolated from a smear-ripened cheese.</title>
        <authorList>
            <consortium name="US DOE Joint Genome Institute (JGI-PGF)"/>
            <person name="Walter F."/>
            <person name="Albersmeier A."/>
            <person name="Kalinowski J."/>
            <person name="Ruckert C."/>
        </authorList>
    </citation>
    <scope>NUCLEOTIDE SEQUENCE</scope>
    <source>
        <strain evidence="1">JCM 19018</strain>
    </source>
</reference>
<proteinExistence type="predicted"/>
<protein>
    <submittedName>
        <fullName evidence="1">Uncharacterized protein</fullName>
    </submittedName>
</protein>
<dbReference type="RefSeq" id="WP_188978955.1">
    <property type="nucleotide sequence ID" value="NZ_BMPD01000005.1"/>
</dbReference>
<dbReference type="EMBL" id="BMPD01000005">
    <property type="protein sequence ID" value="GGK74481.1"/>
    <property type="molecule type" value="Genomic_DNA"/>
</dbReference>
<comment type="caution">
    <text evidence="1">The sequence shown here is derived from an EMBL/GenBank/DDBJ whole genome shotgun (WGS) entry which is preliminary data.</text>
</comment>
<dbReference type="Proteomes" id="UP000614221">
    <property type="component" value="Unassembled WGS sequence"/>
</dbReference>
<organism evidence="1 2">
    <name type="scientific">Haloarcula sebkhae</name>
    <dbReference type="NCBI Taxonomy" id="932660"/>
    <lineage>
        <taxon>Archaea</taxon>
        <taxon>Methanobacteriati</taxon>
        <taxon>Methanobacteriota</taxon>
        <taxon>Stenosarchaea group</taxon>
        <taxon>Halobacteria</taxon>
        <taxon>Halobacteriales</taxon>
        <taxon>Haloarculaceae</taxon>
        <taxon>Haloarcula</taxon>
    </lineage>
</organism>
<name>A0A830EN57_9EURY</name>